<feature type="non-terminal residue" evidence="2">
    <location>
        <position position="165"/>
    </location>
</feature>
<dbReference type="EMBL" id="KL367498">
    <property type="protein sequence ID" value="KFD69093.1"/>
    <property type="molecule type" value="Genomic_DNA"/>
</dbReference>
<organism evidence="2">
    <name type="scientific">Trichuris suis</name>
    <name type="common">pig whipworm</name>
    <dbReference type="NCBI Taxonomy" id="68888"/>
    <lineage>
        <taxon>Eukaryota</taxon>
        <taxon>Metazoa</taxon>
        <taxon>Ecdysozoa</taxon>
        <taxon>Nematoda</taxon>
        <taxon>Enoplea</taxon>
        <taxon>Dorylaimia</taxon>
        <taxon>Trichinellida</taxon>
        <taxon>Trichuridae</taxon>
        <taxon>Trichuris</taxon>
    </lineage>
</organism>
<evidence type="ECO:0000313" key="1">
    <source>
        <dbReference type="EMBL" id="KFD56248.1"/>
    </source>
</evidence>
<accession>A0A085NHZ7</accession>
<gene>
    <name evidence="1" type="ORF">M513_03026</name>
    <name evidence="2" type="ORF">M514_03026</name>
</gene>
<dbReference type="Proteomes" id="UP000030758">
    <property type="component" value="Unassembled WGS sequence"/>
</dbReference>
<protein>
    <submittedName>
        <fullName evidence="2">Uncharacterized protein</fullName>
    </submittedName>
</protein>
<dbReference type="EMBL" id="KL363195">
    <property type="protein sequence ID" value="KFD56248.1"/>
    <property type="molecule type" value="Genomic_DNA"/>
</dbReference>
<sequence>MERNRVRIARLVKLSNNCRTARPGMQLSSVKEEVKISQPFALNRHDIISERYPFWVAGEPGTGLTMSTFKQRKGYAFWSVTKMKKLRSTGSIDRLVPLKILGQFSCYTVATRQKPDLGLLLLGSFEVQLTSKFLLKIWDWSSSRTNNETQSRGEEAAKLLRFSVT</sequence>
<reference evidence="2 3" key="1">
    <citation type="journal article" date="2014" name="Nat. Genet.">
        <title>Genome and transcriptome of the porcine whipworm Trichuris suis.</title>
        <authorList>
            <person name="Jex A.R."/>
            <person name="Nejsum P."/>
            <person name="Schwarz E.M."/>
            <person name="Hu L."/>
            <person name="Young N.D."/>
            <person name="Hall R.S."/>
            <person name="Korhonen P.K."/>
            <person name="Liao S."/>
            <person name="Thamsborg S."/>
            <person name="Xia J."/>
            <person name="Xu P."/>
            <person name="Wang S."/>
            <person name="Scheerlinck J.P."/>
            <person name="Hofmann A."/>
            <person name="Sternberg P.W."/>
            <person name="Wang J."/>
            <person name="Gasser R.B."/>
        </authorList>
    </citation>
    <scope>NUCLEOTIDE SEQUENCE [LARGE SCALE GENOMIC DNA]</scope>
    <source>
        <strain evidence="2">DCEP-RM93F</strain>
        <strain evidence="1">DCEP-RM93M</strain>
    </source>
</reference>
<proteinExistence type="predicted"/>
<name>A0A085NHZ7_9BILA</name>
<keyword evidence="3" id="KW-1185">Reference proteome</keyword>
<dbReference type="AlphaFoldDB" id="A0A085NHZ7"/>
<evidence type="ECO:0000313" key="3">
    <source>
        <dbReference type="Proteomes" id="UP000030764"/>
    </source>
</evidence>
<dbReference type="Proteomes" id="UP000030764">
    <property type="component" value="Unassembled WGS sequence"/>
</dbReference>
<evidence type="ECO:0000313" key="2">
    <source>
        <dbReference type="EMBL" id="KFD69093.1"/>
    </source>
</evidence>